<feature type="region of interest" description="Disordered" evidence="1">
    <location>
        <begin position="1"/>
        <end position="26"/>
    </location>
</feature>
<sequence>MEPNGSFIRSLEGRFSPKMREAVGAG</sequence>
<comment type="caution">
    <text evidence="2">The sequence shown here is derived from an EMBL/GenBank/DDBJ whole genome shotgun (WGS) entry which is preliminary data.</text>
</comment>
<evidence type="ECO:0000256" key="1">
    <source>
        <dbReference type="SAM" id="MobiDB-lite"/>
    </source>
</evidence>
<dbReference type="Proteomes" id="UP001054945">
    <property type="component" value="Unassembled WGS sequence"/>
</dbReference>
<evidence type="ECO:0000313" key="3">
    <source>
        <dbReference type="Proteomes" id="UP001054945"/>
    </source>
</evidence>
<keyword evidence="3" id="KW-1185">Reference proteome</keyword>
<name>A0AAV4MS89_CAEEX</name>
<dbReference type="EMBL" id="BPLR01020143">
    <property type="protein sequence ID" value="GIX75173.1"/>
    <property type="molecule type" value="Genomic_DNA"/>
</dbReference>
<accession>A0AAV4MS89</accession>
<protein>
    <submittedName>
        <fullName evidence="2">Uncharacterized protein</fullName>
    </submittedName>
</protein>
<gene>
    <name evidence="2" type="ORF">CEXT_480831</name>
</gene>
<feature type="non-terminal residue" evidence="2">
    <location>
        <position position="26"/>
    </location>
</feature>
<reference evidence="2 3" key="1">
    <citation type="submission" date="2021-06" db="EMBL/GenBank/DDBJ databases">
        <title>Caerostris extrusa draft genome.</title>
        <authorList>
            <person name="Kono N."/>
            <person name="Arakawa K."/>
        </authorList>
    </citation>
    <scope>NUCLEOTIDE SEQUENCE [LARGE SCALE GENOMIC DNA]</scope>
</reference>
<organism evidence="2 3">
    <name type="scientific">Caerostris extrusa</name>
    <name type="common">Bark spider</name>
    <name type="synonym">Caerostris bankana</name>
    <dbReference type="NCBI Taxonomy" id="172846"/>
    <lineage>
        <taxon>Eukaryota</taxon>
        <taxon>Metazoa</taxon>
        <taxon>Ecdysozoa</taxon>
        <taxon>Arthropoda</taxon>
        <taxon>Chelicerata</taxon>
        <taxon>Arachnida</taxon>
        <taxon>Araneae</taxon>
        <taxon>Araneomorphae</taxon>
        <taxon>Entelegynae</taxon>
        <taxon>Araneoidea</taxon>
        <taxon>Araneidae</taxon>
        <taxon>Caerostris</taxon>
    </lineage>
</organism>
<dbReference type="AlphaFoldDB" id="A0AAV4MS89"/>
<proteinExistence type="predicted"/>
<evidence type="ECO:0000313" key="2">
    <source>
        <dbReference type="EMBL" id="GIX75173.1"/>
    </source>
</evidence>